<reference evidence="3 4" key="1">
    <citation type="journal article" date="2018" name="PLoS Pathog.">
        <title>Evolution of structural diversity of trichothecenes, a family of toxins produced by plant pathogenic and entomopathogenic fungi.</title>
        <authorList>
            <person name="Proctor R.H."/>
            <person name="McCormick S.P."/>
            <person name="Kim H.S."/>
            <person name="Cardoza R.E."/>
            <person name="Stanley A.M."/>
            <person name="Lindo L."/>
            <person name="Kelly A."/>
            <person name="Brown D.W."/>
            <person name="Lee T."/>
            <person name="Vaughan M.M."/>
            <person name="Alexander N.J."/>
            <person name="Busman M."/>
            <person name="Gutierrez S."/>
        </authorList>
    </citation>
    <scope>NUCLEOTIDE SEQUENCE [LARGE SCALE GENOMIC DNA]</scope>
    <source>
        <strain evidence="3 4">IBT 40837</strain>
    </source>
</reference>
<dbReference type="InterPro" id="IPR053137">
    <property type="entry name" value="NLR-like"/>
</dbReference>
<dbReference type="STRING" id="490622.A0A395NYM1"/>
<dbReference type="PANTHER" id="PTHR46082">
    <property type="entry name" value="ATP/GTP-BINDING PROTEIN-RELATED"/>
    <property type="match status" value="1"/>
</dbReference>
<dbReference type="Pfam" id="PF13424">
    <property type="entry name" value="TPR_12"/>
    <property type="match status" value="5"/>
</dbReference>
<dbReference type="SUPFAM" id="SSF48452">
    <property type="entry name" value="TPR-like"/>
    <property type="match status" value="3"/>
</dbReference>
<dbReference type="AlphaFoldDB" id="A0A395NYM1"/>
<dbReference type="Gene3D" id="1.25.40.10">
    <property type="entry name" value="Tetratricopeptide repeat domain"/>
    <property type="match status" value="3"/>
</dbReference>
<comment type="caution">
    <text evidence="3">The sequence shown here is derived from an EMBL/GenBank/DDBJ whole genome shotgun (WGS) entry which is preliminary data.</text>
</comment>
<accession>A0A395NYM1</accession>
<dbReference type="GO" id="GO:0043531">
    <property type="term" value="F:ADP binding"/>
    <property type="evidence" value="ECO:0007669"/>
    <property type="project" value="InterPro"/>
</dbReference>
<organism evidence="3 4">
    <name type="scientific">Trichoderma arundinaceum</name>
    <dbReference type="NCBI Taxonomy" id="490622"/>
    <lineage>
        <taxon>Eukaryota</taxon>
        <taxon>Fungi</taxon>
        <taxon>Dikarya</taxon>
        <taxon>Ascomycota</taxon>
        <taxon>Pezizomycotina</taxon>
        <taxon>Sordariomycetes</taxon>
        <taxon>Hypocreomycetidae</taxon>
        <taxon>Hypocreales</taxon>
        <taxon>Hypocreaceae</taxon>
        <taxon>Trichoderma</taxon>
    </lineage>
</organism>
<proteinExistence type="predicted"/>
<dbReference type="InterPro" id="IPR011990">
    <property type="entry name" value="TPR-like_helical_dom_sf"/>
</dbReference>
<dbReference type="PANTHER" id="PTHR46082:SF6">
    <property type="entry name" value="AAA+ ATPASE DOMAIN-CONTAINING PROTEIN-RELATED"/>
    <property type="match status" value="1"/>
</dbReference>
<feature type="region of interest" description="Disordered" evidence="1">
    <location>
        <begin position="936"/>
        <end position="964"/>
    </location>
</feature>
<dbReference type="Pfam" id="PF00931">
    <property type="entry name" value="NB-ARC"/>
    <property type="match status" value="1"/>
</dbReference>
<evidence type="ECO:0000259" key="2">
    <source>
        <dbReference type="Pfam" id="PF00931"/>
    </source>
</evidence>
<feature type="compositionally biased region" description="Low complexity" evidence="1">
    <location>
        <begin position="345"/>
        <end position="355"/>
    </location>
</feature>
<evidence type="ECO:0000313" key="4">
    <source>
        <dbReference type="Proteomes" id="UP000266272"/>
    </source>
</evidence>
<dbReference type="PRINTS" id="PR00381">
    <property type="entry name" value="KINESINLIGHT"/>
</dbReference>
<gene>
    <name evidence="3" type="ORF">TARUN_1020</name>
</gene>
<dbReference type="InterPro" id="IPR002182">
    <property type="entry name" value="NB-ARC"/>
</dbReference>
<evidence type="ECO:0000256" key="1">
    <source>
        <dbReference type="SAM" id="MobiDB-lite"/>
    </source>
</evidence>
<dbReference type="SUPFAM" id="SSF52540">
    <property type="entry name" value="P-loop containing nucleoside triphosphate hydrolases"/>
    <property type="match status" value="1"/>
</dbReference>
<dbReference type="Proteomes" id="UP000266272">
    <property type="component" value="Unassembled WGS sequence"/>
</dbReference>
<name>A0A395NYM1_TRIAR</name>
<protein>
    <submittedName>
        <fullName evidence="3">Kinesin light chain 3</fullName>
    </submittedName>
</protein>
<dbReference type="NCBIfam" id="NF040586">
    <property type="entry name" value="FxSxx_TPR"/>
    <property type="match status" value="1"/>
</dbReference>
<feature type="region of interest" description="Disordered" evidence="1">
    <location>
        <begin position="315"/>
        <end position="358"/>
    </location>
</feature>
<dbReference type="EMBL" id="PXOA01000063">
    <property type="protein sequence ID" value="RFU81174.1"/>
    <property type="molecule type" value="Genomic_DNA"/>
</dbReference>
<dbReference type="InterPro" id="IPR027417">
    <property type="entry name" value="P-loop_NTPase"/>
</dbReference>
<evidence type="ECO:0000313" key="3">
    <source>
        <dbReference type="EMBL" id="RFU81174.1"/>
    </source>
</evidence>
<sequence>MSTERPETPPKPFPSIPFRRDPDFVQRGDILDQIDRCCSEPAGRVALLGLGGVGKSQLAIEFAHRIAEARTDVWVFWIHAATQARVEEDFRKIADIVKVAGRMQPKANIPLLVQNWLSNEGNGRWIIVLDSADNGEVLYCADATGCDPRPLATYLPQSRNGSVVVTTRSRDVAYKLTGSNKSIIEVGPMAQSDALILLENKLGSISNFDMANNLIKTLDYIPLAISQAAAYIQARAPRSSIEKYLAELQESDRRMIKLLEHDAGDMRRDGVASDAVLSTWQISFTYIRSQRPSAADLLSFMSFFDRQGIPEWVLNPPRKITDTTTQGSRFDGTGDSHSEGSDNYSNSDLHSESSSDTGGEFEEDILMLRNLCLIGVNEEGDKFEMHRLVQLSIKAWLKRSEQQDIVRQQYIERMASSFPMEEYKNWATCQELFAHIQVAVDYRPNEERLEEWATLCYNGAKYAWSQGKYDIAERMVVKSWKAREKKLGKDNDLTLVSMTLLALVLSDKGWWEEAEKLDLQVLETRKIKLGAEHPDTLVNMANLAATYWHQGRWEEAERLQVQVVDISKIKLGRADYSSTLTYMGNLAYMYRNQGRLEEAEKLDLQVLETRKIELGAEHPKTLISMGNLASTYADQGRWKEAEKLQVQVMENRKIKLGADHPGTLGIMDSLALTYFNQGQWEEAERLQVQVMENRKIKLGADHPDTLASISTLASTYKSQGRWEEAEKLELHAIEISKTRFRADHPHILASMRGLASIYYSQGRWQEAEKLQVQVMENRKLKLGADHPKTLTSIADLSFTYLAQGRWEEAEKLSLQVMETRKLKLGADHPDTLTSIANFASICLDQGRWEEAEKLNMQAMEISKIKLGANHPSTLVILANIATTYWHQARWEEAEKLYMQVTTMNKTMFGADHPSTLTGMSNLASALIRQGRWDEAEKLGPPANSRPGAPTYPGNFEGGGRMEPE</sequence>
<feature type="domain" description="NB-ARC" evidence="2">
    <location>
        <begin position="42"/>
        <end position="202"/>
    </location>
</feature>
<keyword evidence="4" id="KW-1185">Reference proteome</keyword>
<dbReference type="OrthoDB" id="626167at2759"/>
<dbReference type="Pfam" id="PF13374">
    <property type="entry name" value="TPR_10"/>
    <property type="match status" value="1"/>
</dbReference>
<dbReference type="Gene3D" id="3.40.50.300">
    <property type="entry name" value="P-loop containing nucleotide triphosphate hydrolases"/>
    <property type="match status" value="1"/>
</dbReference>